<dbReference type="InterPro" id="IPR016161">
    <property type="entry name" value="Ald_DH/histidinol_DH"/>
</dbReference>
<keyword evidence="4" id="KW-1185">Reference proteome</keyword>
<keyword evidence="1" id="KW-0560">Oxidoreductase</keyword>
<reference evidence="3 4" key="1">
    <citation type="submission" date="2017-11" db="EMBL/GenBank/DDBJ databases">
        <title>Genomic Encyclopedia of Archaeal and Bacterial Type Strains, Phase II (KMG-II): From Individual Species to Whole Genera.</title>
        <authorList>
            <person name="Goeker M."/>
        </authorList>
    </citation>
    <scope>NUCLEOTIDE SEQUENCE [LARGE SCALE GENOMIC DNA]</scope>
    <source>
        <strain evidence="3 4">DSM 22413</strain>
    </source>
</reference>
<organism evidence="3 4">
    <name type="scientific">Luteimicrobium subarcticum</name>
    <dbReference type="NCBI Taxonomy" id="620910"/>
    <lineage>
        <taxon>Bacteria</taxon>
        <taxon>Bacillati</taxon>
        <taxon>Actinomycetota</taxon>
        <taxon>Actinomycetes</taxon>
        <taxon>Micrococcales</taxon>
        <taxon>Luteimicrobium</taxon>
    </lineage>
</organism>
<feature type="domain" description="Aldehyde dehydrogenase" evidence="2">
    <location>
        <begin position="192"/>
        <end position="360"/>
    </location>
</feature>
<name>A0A2M8WW64_9MICO</name>
<dbReference type="Proteomes" id="UP000231586">
    <property type="component" value="Unassembled WGS sequence"/>
</dbReference>
<dbReference type="InterPro" id="IPR016162">
    <property type="entry name" value="Ald_DH_N"/>
</dbReference>
<dbReference type="SUPFAM" id="SSF53720">
    <property type="entry name" value="ALDH-like"/>
    <property type="match status" value="1"/>
</dbReference>
<dbReference type="InterPro" id="IPR015590">
    <property type="entry name" value="Aldehyde_DH_dom"/>
</dbReference>
<dbReference type="Pfam" id="PF00171">
    <property type="entry name" value="Aldedh"/>
    <property type="match status" value="1"/>
</dbReference>
<evidence type="ECO:0000313" key="4">
    <source>
        <dbReference type="Proteomes" id="UP000231586"/>
    </source>
</evidence>
<evidence type="ECO:0000313" key="3">
    <source>
        <dbReference type="EMBL" id="PJI95158.1"/>
    </source>
</evidence>
<dbReference type="AlphaFoldDB" id="A0A2M8WW64"/>
<dbReference type="Gene3D" id="3.40.605.10">
    <property type="entry name" value="Aldehyde Dehydrogenase, Chain A, domain 1"/>
    <property type="match status" value="1"/>
</dbReference>
<comment type="caution">
    <text evidence="3">The sequence shown here is derived from an EMBL/GenBank/DDBJ whole genome shotgun (WGS) entry which is preliminary data.</text>
</comment>
<dbReference type="OrthoDB" id="136308at2"/>
<dbReference type="Gene3D" id="3.40.309.10">
    <property type="entry name" value="Aldehyde Dehydrogenase, Chain A, domain 2"/>
    <property type="match status" value="1"/>
</dbReference>
<sequence length="583" mass="61607">MTTVDRSTTVEPATETAAPVSSYPHLDRAITELAAGVAAWADRPLASRAELLRATHETMRAQATRWATTARDIKGLDASSPLVGEEWISGPYAALAGLGATAKTVAALAEGRSPLDGVRTGTAPGGRVTVPVLPRDAHEALLLHGFRAEVWLRPGVSVADATRTAGLGQLTPRETGGVGLVLGAGNITSIPPLDVLYEVVAHNRSVLLKLNPVMAPMLSVYLAALEPLVSAGMLRVVQGGAAEGAYLTQHPGISHVHITGSVRTHDAIVWGTGPDADARRAAGTPLLDKPITSELGGVSPIIVVPGRWTSHDLRFQAEHVATQRLHNGGYNCIAGQLVVLSSDWEQKDDFLRELRSALERAPRRAAWYPGSDDRVASAQDAYPGCERLADGTRLLVPVTPDDASTLETTEYFSPVLGVLELPGTGQAFLDAAVETANRDLLGTLGANVLVDPAEKKRLGDGFRDAVARLEYGTVAINAWTGVGFLTASATWGAFPGHTLDDVQSGIGVVHNAMLLDGAERTVVTGPFRPFPRSVRHGEVALFPKPPWFVTARSAQTTGRRLTAFAGDPSWAKMPAIFASAFRA</sequence>
<dbReference type="PANTHER" id="PTHR11699">
    <property type="entry name" value="ALDEHYDE DEHYDROGENASE-RELATED"/>
    <property type="match status" value="1"/>
</dbReference>
<gene>
    <name evidence="3" type="ORF">CLV34_1014</name>
</gene>
<dbReference type="RefSeq" id="WP_100349068.1">
    <property type="nucleotide sequence ID" value="NZ_PGTZ01000006.1"/>
</dbReference>
<evidence type="ECO:0000256" key="1">
    <source>
        <dbReference type="ARBA" id="ARBA00023002"/>
    </source>
</evidence>
<evidence type="ECO:0000259" key="2">
    <source>
        <dbReference type="Pfam" id="PF00171"/>
    </source>
</evidence>
<protein>
    <submittedName>
        <fullName evidence="3">Aldehyde dehydrogenase family protein</fullName>
    </submittedName>
</protein>
<proteinExistence type="predicted"/>
<dbReference type="GO" id="GO:0016620">
    <property type="term" value="F:oxidoreductase activity, acting on the aldehyde or oxo group of donors, NAD or NADP as acceptor"/>
    <property type="evidence" value="ECO:0007669"/>
    <property type="project" value="InterPro"/>
</dbReference>
<accession>A0A2M8WW64</accession>
<dbReference type="InterPro" id="IPR016163">
    <property type="entry name" value="Ald_DH_C"/>
</dbReference>
<dbReference type="EMBL" id="PGTZ01000006">
    <property type="protein sequence ID" value="PJI95158.1"/>
    <property type="molecule type" value="Genomic_DNA"/>
</dbReference>